<dbReference type="InterPro" id="IPR004360">
    <property type="entry name" value="Glyas_Fos-R_dOase_dom"/>
</dbReference>
<proteinExistence type="predicted"/>
<organism evidence="2 3">
    <name type="scientific">Sulfurifustis variabilis</name>
    <dbReference type="NCBI Taxonomy" id="1675686"/>
    <lineage>
        <taxon>Bacteria</taxon>
        <taxon>Pseudomonadati</taxon>
        <taxon>Pseudomonadota</taxon>
        <taxon>Gammaproteobacteria</taxon>
        <taxon>Acidiferrobacterales</taxon>
        <taxon>Acidiferrobacteraceae</taxon>
        <taxon>Sulfurifustis</taxon>
    </lineage>
</organism>
<protein>
    <submittedName>
        <fullName evidence="2">Glyoxalase</fullName>
    </submittedName>
</protein>
<feature type="domain" description="VOC" evidence="1">
    <location>
        <begin position="4"/>
        <end position="119"/>
    </location>
</feature>
<dbReference type="Pfam" id="PF00903">
    <property type="entry name" value="Glyoxalase"/>
    <property type="match status" value="1"/>
</dbReference>
<dbReference type="RefSeq" id="WP_096461881.1">
    <property type="nucleotide sequence ID" value="NZ_AP014936.1"/>
</dbReference>
<dbReference type="SUPFAM" id="SSF54593">
    <property type="entry name" value="Glyoxalase/Bleomycin resistance protein/Dihydroxybiphenyl dioxygenase"/>
    <property type="match status" value="1"/>
</dbReference>
<dbReference type="InterPro" id="IPR037523">
    <property type="entry name" value="VOC_core"/>
</dbReference>
<dbReference type="KEGG" id="sva:SVA_2934"/>
<accession>A0A1B4V9X5</accession>
<evidence type="ECO:0000313" key="2">
    <source>
        <dbReference type="EMBL" id="BAU49482.1"/>
    </source>
</evidence>
<sequence>MTSPLVWFDIPARDLDRAVAFYAAVLGRPIVKQQFPEVAVAVLPHEEGELTGCLYPSDEPPAVHGPLLYFSCAGRLDDAIGQVEPNGGKVLKGRHAIGPYGFRAVVLDSEGNRIALHSPI</sequence>
<evidence type="ECO:0000259" key="1">
    <source>
        <dbReference type="PROSITE" id="PS51819"/>
    </source>
</evidence>
<evidence type="ECO:0000313" key="3">
    <source>
        <dbReference type="Proteomes" id="UP000218899"/>
    </source>
</evidence>
<dbReference type="Gene3D" id="3.10.180.10">
    <property type="entry name" value="2,3-Dihydroxybiphenyl 1,2-Dioxygenase, domain 1"/>
    <property type="match status" value="1"/>
</dbReference>
<dbReference type="PANTHER" id="PTHR33993:SF2">
    <property type="entry name" value="VOC DOMAIN-CONTAINING PROTEIN"/>
    <property type="match status" value="1"/>
</dbReference>
<reference evidence="2 3" key="1">
    <citation type="submission" date="2015-08" db="EMBL/GenBank/DDBJ databases">
        <title>Complete genome sequence of Sulfurifustis variabilis.</title>
        <authorList>
            <person name="Miura A."/>
            <person name="Kojima H."/>
            <person name="Fukui M."/>
        </authorList>
    </citation>
    <scope>NUCLEOTIDE SEQUENCE [LARGE SCALE GENOMIC DNA]</scope>
    <source>
        <strain evidence="3">skN76</strain>
    </source>
</reference>
<dbReference type="OrthoDB" id="8776491at2"/>
<dbReference type="Proteomes" id="UP000218899">
    <property type="component" value="Chromosome"/>
</dbReference>
<dbReference type="AlphaFoldDB" id="A0A1B4V9X5"/>
<dbReference type="PROSITE" id="PS51819">
    <property type="entry name" value="VOC"/>
    <property type="match status" value="1"/>
</dbReference>
<dbReference type="CDD" id="cd07247">
    <property type="entry name" value="SgaA_N_like"/>
    <property type="match status" value="1"/>
</dbReference>
<dbReference type="EMBL" id="AP014936">
    <property type="protein sequence ID" value="BAU49482.1"/>
    <property type="molecule type" value="Genomic_DNA"/>
</dbReference>
<dbReference type="PANTHER" id="PTHR33993">
    <property type="entry name" value="GLYOXALASE-RELATED"/>
    <property type="match status" value="1"/>
</dbReference>
<keyword evidence="3" id="KW-1185">Reference proteome</keyword>
<dbReference type="InterPro" id="IPR052164">
    <property type="entry name" value="Anthracycline_SecMetBiosynth"/>
</dbReference>
<gene>
    <name evidence="2" type="ORF">SVA_2934</name>
</gene>
<dbReference type="InterPro" id="IPR029068">
    <property type="entry name" value="Glyas_Bleomycin-R_OHBP_Dase"/>
</dbReference>
<name>A0A1B4V9X5_9GAMM</name>